<dbReference type="Pfam" id="PF26215">
    <property type="entry name" value="HTH_animal"/>
    <property type="match status" value="1"/>
</dbReference>
<feature type="domain" description="GIY-YIG" evidence="1">
    <location>
        <begin position="205"/>
        <end position="295"/>
    </location>
</feature>
<dbReference type="Proteomes" id="UP000024635">
    <property type="component" value="Unassembled WGS sequence"/>
</dbReference>
<keyword evidence="3" id="KW-1185">Reference proteome</keyword>
<evidence type="ECO:0000259" key="1">
    <source>
        <dbReference type="PROSITE" id="PS50164"/>
    </source>
</evidence>
<dbReference type="OrthoDB" id="5831138at2759"/>
<comment type="caution">
    <text evidence="2">The sequence shown here is derived from an EMBL/GenBank/DDBJ whole genome shotgun (WGS) entry which is preliminary data.</text>
</comment>
<dbReference type="PANTHER" id="PTHR21301:SF10">
    <property type="entry name" value="REVERSE TRANSCRIPTASE DOMAIN-CONTAINING PROTEIN"/>
    <property type="match status" value="1"/>
</dbReference>
<dbReference type="InterPro" id="IPR000305">
    <property type="entry name" value="GIY-YIG_endonuc"/>
</dbReference>
<evidence type="ECO:0000313" key="3">
    <source>
        <dbReference type="Proteomes" id="UP000024635"/>
    </source>
</evidence>
<gene>
    <name evidence="2" type="primary">Acey_s0139.g2150</name>
    <name evidence="2" type="ORF">Y032_0139g2150</name>
</gene>
<dbReference type="PANTHER" id="PTHR21301">
    <property type="entry name" value="REVERSE TRANSCRIPTASE"/>
    <property type="match status" value="1"/>
</dbReference>
<dbReference type="Gene3D" id="3.40.1440.10">
    <property type="entry name" value="GIY-YIG endonuclease"/>
    <property type="match status" value="1"/>
</dbReference>
<name>A0A016T4Q3_9BILA</name>
<organism evidence="2 3">
    <name type="scientific">Ancylostoma ceylanicum</name>
    <dbReference type="NCBI Taxonomy" id="53326"/>
    <lineage>
        <taxon>Eukaryota</taxon>
        <taxon>Metazoa</taxon>
        <taxon>Ecdysozoa</taxon>
        <taxon>Nematoda</taxon>
        <taxon>Chromadorea</taxon>
        <taxon>Rhabditida</taxon>
        <taxon>Rhabditina</taxon>
        <taxon>Rhabditomorpha</taxon>
        <taxon>Strongyloidea</taxon>
        <taxon>Ancylostomatidae</taxon>
        <taxon>Ancylostomatinae</taxon>
        <taxon>Ancylostoma</taxon>
    </lineage>
</organism>
<dbReference type="InterPro" id="IPR035901">
    <property type="entry name" value="GIY-YIG_endonuc_sf"/>
</dbReference>
<dbReference type="PROSITE" id="PS50164">
    <property type="entry name" value="GIY_YIG"/>
    <property type="match status" value="1"/>
</dbReference>
<sequence>MITSTQSEMDECFRILNEQSQYIRLTRETPQEGWLPYLNTQLKLSKGMVQFKWYRKESSRNIILHARSAHPIAVKRAVIRNMFKTAIEVCNGEAERQESKRLASIIMRENGYASQKQRQREAPNVSKTHVRGKKLSLCIPFVSDRISNAIRQCLVRAQLQDNVVFVNIPNDNIKRQLVRNRLYDRTCLSQRCVVCPYSRNGDYAKTGVIYQIECLNCHATYIGETGRPLHVRINEHLASKRRESLVTPLGKHRHEDHTGNDFDVRCTILAHEPDISARKTLEAFWISVRDPRMNNRNEHISITTDLMPFISLCGL</sequence>
<accession>A0A016T4Q3</accession>
<reference evidence="3" key="1">
    <citation type="journal article" date="2015" name="Nat. Genet.">
        <title>The genome and transcriptome of the zoonotic hookworm Ancylostoma ceylanicum identify infection-specific gene families.</title>
        <authorList>
            <person name="Schwarz E.M."/>
            <person name="Hu Y."/>
            <person name="Antoshechkin I."/>
            <person name="Miller M.M."/>
            <person name="Sternberg P.W."/>
            <person name="Aroian R.V."/>
        </authorList>
    </citation>
    <scope>NUCLEOTIDE SEQUENCE</scope>
    <source>
        <strain evidence="3">HY135</strain>
    </source>
</reference>
<dbReference type="EMBL" id="JARK01001475">
    <property type="protein sequence ID" value="EYB97662.1"/>
    <property type="molecule type" value="Genomic_DNA"/>
</dbReference>
<dbReference type="CDD" id="cd10442">
    <property type="entry name" value="GIY-YIG_PLEs"/>
    <property type="match status" value="1"/>
</dbReference>
<dbReference type="InterPro" id="IPR058912">
    <property type="entry name" value="HTH_animal"/>
</dbReference>
<protein>
    <recommendedName>
        <fullName evidence="1">GIY-YIG domain-containing protein</fullName>
    </recommendedName>
</protein>
<evidence type="ECO:0000313" key="2">
    <source>
        <dbReference type="EMBL" id="EYB97662.1"/>
    </source>
</evidence>
<dbReference type="AlphaFoldDB" id="A0A016T4Q3"/>
<proteinExistence type="predicted"/>
<dbReference type="Pfam" id="PF01541">
    <property type="entry name" value="GIY-YIG"/>
    <property type="match status" value="1"/>
</dbReference>